<name>A0A6A5ZE63_9PLEO</name>
<evidence type="ECO:0000313" key="1">
    <source>
        <dbReference type="EMBL" id="KAF2117017.1"/>
    </source>
</evidence>
<keyword evidence="2" id="KW-1185">Reference proteome</keyword>
<dbReference type="EMBL" id="ML977319">
    <property type="protein sequence ID" value="KAF2117017.1"/>
    <property type="molecule type" value="Genomic_DNA"/>
</dbReference>
<evidence type="ECO:0000313" key="2">
    <source>
        <dbReference type="Proteomes" id="UP000799770"/>
    </source>
</evidence>
<reference evidence="1" key="1">
    <citation type="journal article" date="2020" name="Stud. Mycol.">
        <title>101 Dothideomycetes genomes: a test case for predicting lifestyles and emergence of pathogens.</title>
        <authorList>
            <person name="Haridas S."/>
            <person name="Albert R."/>
            <person name="Binder M."/>
            <person name="Bloem J."/>
            <person name="Labutti K."/>
            <person name="Salamov A."/>
            <person name="Andreopoulos B."/>
            <person name="Baker S."/>
            <person name="Barry K."/>
            <person name="Bills G."/>
            <person name="Bluhm B."/>
            <person name="Cannon C."/>
            <person name="Castanera R."/>
            <person name="Culley D."/>
            <person name="Daum C."/>
            <person name="Ezra D."/>
            <person name="Gonzalez J."/>
            <person name="Henrissat B."/>
            <person name="Kuo A."/>
            <person name="Liang C."/>
            <person name="Lipzen A."/>
            <person name="Lutzoni F."/>
            <person name="Magnuson J."/>
            <person name="Mondo S."/>
            <person name="Nolan M."/>
            <person name="Ohm R."/>
            <person name="Pangilinan J."/>
            <person name="Park H.-J."/>
            <person name="Ramirez L."/>
            <person name="Alfaro M."/>
            <person name="Sun H."/>
            <person name="Tritt A."/>
            <person name="Yoshinaga Y."/>
            <person name="Zwiers L.-H."/>
            <person name="Turgeon B."/>
            <person name="Goodwin S."/>
            <person name="Spatafora J."/>
            <person name="Crous P."/>
            <person name="Grigoriev I."/>
        </authorList>
    </citation>
    <scope>NUCLEOTIDE SEQUENCE</scope>
    <source>
        <strain evidence="1">CBS 627.86</strain>
    </source>
</reference>
<accession>A0A6A5ZE63</accession>
<dbReference type="Proteomes" id="UP000799770">
    <property type="component" value="Unassembled WGS sequence"/>
</dbReference>
<protein>
    <submittedName>
        <fullName evidence="1">Uncharacterized protein</fullName>
    </submittedName>
</protein>
<organism evidence="1 2">
    <name type="scientific">Lophiotrema nucula</name>
    <dbReference type="NCBI Taxonomy" id="690887"/>
    <lineage>
        <taxon>Eukaryota</taxon>
        <taxon>Fungi</taxon>
        <taxon>Dikarya</taxon>
        <taxon>Ascomycota</taxon>
        <taxon>Pezizomycotina</taxon>
        <taxon>Dothideomycetes</taxon>
        <taxon>Pleosporomycetidae</taxon>
        <taxon>Pleosporales</taxon>
        <taxon>Lophiotremataceae</taxon>
        <taxon>Lophiotrema</taxon>
    </lineage>
</organism>
<gene>
    <name evidence="1" type="ORF">BDV96DRAFT_644454</name>
</gene>
<dbReference type="OrthoDB" id="3799835at2759"/>
<dbReference type="AlphaFoldDB" id="A0A6A5ZE63"/>
<sequence>MQTSGRPAQDTACSTQPNFPLLKLSRELRNEIYELAIEPYAEFYLKDLDDPWDHTEMRFCLPNLGTTPASSDESKMRFVLFYRFFLFHALMVTCKPIEVEVREVIPRVNPQIHSFIRAQIWRDQIISKDPAFFEMCRRSTFICGVNAQKMVRFMELLGRELRLCIGHIVFVQCPKSESVQSTLEAWEPPSRHRSPLFPRFLELELPNLTTLSIRFPELRTSYDPLYTNACEEMCDMVLLGHINTLYYLCPTEHPIESLPLLAKQAPAPNADEVERFSKGYYAAQPLVYVRERKRIFDADVVVRITSFMDGCLKKGGQVRYFKVP</sequence>
<proteinExistence type="predicted"/>